<dbReference type="InterPro" id="IPR010982">
    <property type="entry name" value="Lambda_DNA-bd_dom_sf"/>
</dbReference>
<name>A0A510UBV4_ALIFS</name>
<dbReference type="RefSeq" id="WP_146860501.1">
    <property type="nucleotide sequence ID" value="NZ_BJTZ01000001.1"/>
</dbReference>
<sequence>MRECQELNNAPEYLKGREVTDKLKEITQSRDFLALAEVIGVPKSTISTWHQRGLTPYEIILRTHLRTGASVRYMALGEGEAFPQKEASSSSDQVQIKSFVIQKGELVEESPLSLDKAFIERTGSDEVILLEHDGVSYFIDKNETKANQGKYLIDIDGSFSINELLRLPGKKLAISFNGSTINVEEDDIKVVGRVVMVMGKE</sequence>
<feature type="domain" description="Bacteriophage CI repressor C-terminal" evidence="2">
    <location>
        <begin position="96"/>
        <end position="195"/>
    </location>
</feature>
<dbReference type="EMBL" id="BJTZ01000001">
    <property type="protein sequence ID" value="GEK12037.1"/>
    <property type="molecule type" value="Genomic_DNA"/>
</dbReference>
<dbReference type="InterPro" id="IPR010744">
    <property type="entry name" value="Phage_CI_N"/>
</dbReference>
<dbReference type="Pfam" id="PF16452">
    <property type="entry name" value="Phage_CI_C"/>
    <property type="match status" value="1"/>
</dbReference>
<dbReference type="InterPro" id="IPR036286">
    <property type="entry name" value="LexA/Signal_pep-like_sf"/>
</dbReference>
<dbReference type="Proteomes" id="UP000321787">
    <property type="component" value="Unassembled WGS sequence"/>
</dbReference>
<accession>A0A510UBV4</accession>
<dbReference type="Pfam" id="PF07022">
    <property type="entry name" value="Phage_CI_repr"/>
    <property type="match status" value="1"/>
</dbReference>
<dbReference type="SUPFAM" id="SSF51306">
    <property type="entry name" value="LexA/Signal peptidase"/>
    <property type="match status" value="1"/>
</dbReference>
<dbReference type="GO" id="GO:0045892">
    <property type="term" value="P:negative regulation of DNA-templated transcription"/>
    <property type="evidence" value="ECO:0007669"/>
    <property type="project" value="InterPro"/>
</dbReference>
<dbReference type="AlphaFoldDB" id="A0A510UBV4"/>
<dbReference type="GO" id="GO:0051259">
    <property type="term" value="P:protein complex oligomerization"/>
    <property type="evidence" value="ECO:0007669"/>
    <property type="project" value="InterPro"/>
</dbReference>
<evidence type="ECO:0000313" key="4">
    <source>
        <dbReference type="Proteomes" id="UP000321787"/>
    </source>
</evidence>
<dbReference type="GO" id="GO:0003677">
    <property type="term" value="F:DNA binding"/>
    <property type="evidence" value="ECO:0007669"/>
    <property type="project" value="InterPro"/>
</dbReference>
<evidence type="ECO:0000259" key="2">
    <source>
        <dbReference type="Pfam" id="PF16452"/>
    </source>
</evidence>
<evidence type="ECO:0000313" key="3">
    <source>
        <dbReference type="EMBL" id="GEK12037.1"/>
    </source>
</evidence>
<proteinExistence type="predicted"/>
<gene>
    <name evidence="3" type="ORF">AFI02nite_00730</name>
</gene>
<dbReference type="InterPro" id="IPR032499">
    <property type="entry name" value="Phage_CI_C"/>
</dbReference>
<evidence type="ECO:0000259" key="1">
    <source>
        <dbReference type="Pfam" id="PF07022"/>
    </source>
</evidence>
<reference evidence="3 4" key="1">
    <citation type="submission" date="2019-07" db="EMBL/GenBank/DDBJ databases">
        <title>Whole genome shotgun sequence of Aliivibrio fischeri NBRC 101058.</title>
        <authorList>
            <person name="Hosoyama A."/>
            <person name="Uohara A."/>
            <person name="Ohji S."/>
            <person name="Ichikawa N."/>
        </authorList>
    </citation>
    <scope>NUCLEOTIDE SEQUENCE [LARGE SCALE GENOMIC DNA]</scope>
    <source>
        <strain evidence="3 4">NBRC 101058</strain>
    </source>
</reference>
<protein>
    <submittedName>
        <fullName evidence="3">Uncharacterized protein</fullName>
    </submittedName>
</protein>
<comment type="caution">
    <text evidence="3">The sequence shown here is derived from an EMBL/GenBank/DDBJ whole genome shotgun (WGS) entry which is preliminary data.</text>
</comment>
<dbReference type="Gene3D" id="1.10.260.40">
    <property type="entry name" value="lambda repressor-like DNA-binding domains"/>
    <property type="match status" value="1"/>
</dbReference>
<organism evidence="3 4">
    <name type="scientific">Aliivibrio fischeri</name>
    <name type="common">Vibrio fischeri</name>
    <dbReference type="NCBI Taxonomy" id="668"/>
    <lineage>
        <taxon>Bacteria</taxon>
        <taxon>Pseudomonadati</taxon>
        <taxon>Pseudomonadota</taxon>
        <taxon>Gammaproteobacteria</taxon>
        <taxon>Vibrionales</taxon>
        <taxon>Vibrionaceae</taxon>
        <taxon>Aliivibrio</taxon>
    </lineage>
</organism>
<feature type="domain" description="Bacteriophage CI repressor N-terminal" evidence="1">
    <location>
        <begin position="18"/>
        <end position="82"/>
    </location>
</feature>
<dbReference type="Gene3D" id="2.10.109.10">
    <property type="entry name" value="Umud Fragment, subunit A"/>
    <property type="match status" value="1"/>
</dbReference>